<dbReference type="EMBL" id="CM029041">
    <property type="protein sequence ID" value="KAG2628697.1"/>
    <property type="molecule type" value="Genomic_DNA"/>
</dbReference>
<organism evidence="2 3">
    <name type="scientific">Panicum virgatum</name>
    <name type="common">Blackwell switchgrass</name>
    <dbReference type="NCBI Taxonomy" id="38727"/>
    <lineage>
        <taxon>Eukaryota</taxon>
        <taxon>Viridiplantae</taxon>
        <taxon>Streptophyta</taxon>
        <taxon>Embryophyta</taxon>
        <taxon>Tracheophyta</taxon>
        <taxon>Spermatophyta</taxon>
        <taxon>Magnoliopsida</taxon>
        <taxon>Liliopsida</taxon>
        <taxon>Poales</taxon>
        <taxon>Poaceae</taxon>
        <taxon>PACMAD clade</taxon>
        <taxon>Panicoideae</taxon>
        <taxon>Panicodae</taxon>
        <taxon>Paniceae</taxon>
        <taxon>Panicinae</taxon>
        <taxon>Panicum</taxon>
        <taxon>Panicum sect. Hiantes</taxon>
    </lineage>
</organism>
<sequence>MRPLFPSRSLLLYNAGPRSPGYLRPCREPCTSLAAHVPGNARRQADRRRPGARKQHRNWSRALRVPRPLLLALPGRPAACTDLQRRPLAAATTRAATTKLSF</sequence>
<comment type="caution">
    <text evidence="2">The sequence shown here is derived from an EMBL/GenBank/DDBJ whole genome shotgun (WGS) entry which is preliminary data.</text>
</comment>
<evidence type="ECO:0000313" key="2">
    <source>
        <dbReference type="EMBL" id="KAG2628697.1"/>
    </source>
</evidence>
<evidence type="ECO:0000256" key="1">
    <source>
        <dbReference type="SAM" id="MobiDB-lite"/>
    </source>
</evidence>
<accession>A0A8T0V2R3</accession>
<dbReference type="AlphaFoldDB" id="A0A8T0V2R3"/>
<keyword evidence="3" id="KW-1185">Reference proteome</keyword>
<name>A0A8T0V2R3_PANVG</name>
<proteinExistence type="predicted"/>
<dbReference type="Proteomes" id="UP000823388">
    <property type="component" value="Chromosome 3K"/>
</dbReference>
<gene>
    <name evidence="2" type="ORF">PVAP13_3KG384554</name>
</gene>
<protein>
    <submittedName>
        <fullName evidence="2">Uncharacterized protein</fullName>
    </submittedName>
</protein>
<reference evidence="2" key="1">
    <citation type="submission" date="2020-05" db="EMBL/GenBank/DDBJ databases">
        <title>WGS assembly of Panicum virgatum.</title>
        <authorList>
            <person name="Lovell J.T."/>
            <person name="Jenkins J."/>
            <person name="Shu S."/>
            <person name="Juenger T.E."/>
            <person name="Schmutz J."/>
        </authorList>
    </citation>
    <scope>NUCLEOTIDE SEQUENCE</scope>
    <source>
        <strain evidence="2">AP13</strain>
    </source>
</reference>
<evidence type="ECO:0000313" key="3">
    <source>
        <dbReference type="Proteomes" id="UP000823388"/>
    </source>
</evidence>
<feature type="compositionally biased region" description="Basic residues" evidence="1">
    <location>
        <begin position="50"/>
        <end position="59"/>
    </location>
</feature>
<feature type="region of interest" description="Disordered" evidence="1">
    <location>
        <begin position="35"/>
        <end position="60"/>
    </location>
</feature>